<dbReference type="PANTHER" id="PTHR43750">
    <property type="entry name" value="UDP-GLUCOSE 6-DEHYDROGENASE TUAD"/>
    <property type="match status" value="1"/>
</dbReference>
<dbReference type="InterPro" id="IPR036291">
    <property type="entry name" value="NAD(P)-bd_dom_sf"/>
</dbReference>
<dbReference type="GO" id="GO:0051287">
    <property type="term" value="F:NAD binding"/>
    <property type="evidence" value="ECO:0007669"/>
    <property type="project" value="InterPro"/>
</dbReference>
<dbReference type="STRING" id="1802319.A2928_03870"/>
<dbReference type="AlphaFoldDB" id="A0A1G2NEY3"/>
<evidence type="ECO:0000313" key="4">
    <source>
        <dbReference type="EMBL" id="OHA34645.1"/>
    </source>
</evidence>
<dbReference type="Gene3D" id="1.10.1040.10">
    <property type="entry name" value="N-(1-d-carboxylethyl)-l-norvaline Dehydrogenase, domain 2"/>
    <property type="match status" value="1"/>
</dbReference>
<comment type="caution">
    <text evidence="4">The sequence shown here is derived from an EMBL/GenBank/DDBJ whole genome shotgun (WGS) entry which is preliminary data.</text>
</comment>
<dbReference type="EMBL" id="MHRX01000009">
    <property type="protein sequence ID" value="OHA34645.1"/>
    <property type="molecule type" value="Genomic_DNA"/>
</dbReference>
<dbReference type="Pfam" id="PF03721">
    <property type="entry name" value="UDPG_MGDP_dh_N"/>
    <property type="match status" value="1"/>
</dbReference>
<evidence type="ECO:0000259" key="3">
    <source>
        <dbReference type="Pfam" id="PF03721"/>
    </source>
</evidence>
<dbReference type="Gene3D" id="3.40.50.720">
    <property type="entry name" value="NAD(P)-binding Rossmann-like Domain"/>
    <property type="match status" value="1"/>
</dbReference>
<dbReference type="SUPFAM" id="SSF51735">
    <property type="entry name" value="NAD(P)-binding Rossmann-fold domains"/>
    <property type="match status" value="1"/>
</dbReference>
<dbReference type="InterPro" id="IPR008927">
    <property type="entry name" value="6-PGluconate_DH-like_C_sf"/>
</dbReference>
<evidence type="ECO:0000313" key="5">
    <source>
        <dbReference type="Proteomes" id="UP000176221"/>
    </source>
</evidence>
<dbReference type="SUPFAM" id="SSF48179">
    <property type="entry name" value="6-phosphogluconate dehydrogenase C-terminal domain-like"/>
    <property type="match status" value="1"/>
</dbReference>
<proteinExistence type="inferred from homology"/>
<feature type="domain" description="UDP-glucose/GDP-mannose dehydrogenase dimerisation" evidence="2">
    <location>
        <begin position="165"/>
        <end position="258"/>
    </location>
</feature>
<gene>
    <name evidence="4" type="ORF">A2928_03870</name>
</gene>
<evidence type="ECO:0008006" key="6">
    <source>
        <dbReference type="Google" id="ProtNLM"/>
    </source>
</evidence>
<organism evidence="4 5">
    <name type="scientific">Candidatus Taylorbacteria bacterium RIFCSPLOWO2_01_FULL_45_15b</name>
    <dbReference type="NCBI Taxonomy" id="1802319"/>
    <lineage>
        <taxon>Bacteria</taxon>
        <taxon>Candidatus Tayloriibacteriota</taxon>
    </lineage>
</organism>
<evidence type="ECO:0000259" key="2">
    <source>
        <dbReference type="Pfam" id="PF00984"/>
    </source>
</evidence>
<sequence length="283" mass="31340">MKKKQIPKIAFVGQGWIGKNYADNFESRGFEVTRYSLEAEYEKNKARVGGADVVFIAVPTPTRQGKVDSKIVEESLALVGKGSTAVIKSTIEPGTTKRFQKKFAHIYVLHSPEFLTKATAAYDTEHPARNIIGIPIESKTFRTKASSVLSLLPKAPYEIITGSDESEFIKYASNTFYYAKVVYFNILYDFAKKKKMNWPDIEASAAADPMTGPVHTKPIHKSGRGAGGICLIKDYAAFAALLGKTRLSAEAESVVEAIEVFNKKLLRDSGKDQQVIEEVYLKK</sequence>
<dbReference type="InterPro" id="IPR013328">
    <property type="entry name" value="6PGD_dom2"/>
</dbReference>
<dbReference type="PANTHER" id="PTHR43750:SF3">
    <property type="entry name" value="UDP-GLUCOSE 6-DEHYDROGENASE TUAD"/>
    <property type="match status" value="1"/>
</dbReference>
<reference evidence="4 5" key="1">
    <citation type="journal article" date="2016" name="Nat. Commun.">
        <title>Thousands of microbial genomes shed light on interconnected biogeochemical processes in an aquifer system.</title>
        <authorList>
            <person name="Anantharaman K."/>
            <person name="Brown C.T."/>
            <person name="Hug L.A."/>
            <person name="Sharon I."/>
            <person name="Castelle C.J."/>
            <person name="Probst A.J."/>
            <person name="Thomas B.C."/>
            <person name="Singh A."/>
            <person name="Wilkins M.J."/>
            <person name="Karaoz U."/>
            <person name="Brodie E.L."/>
            <person name="Williams K.H."/>
            <person name="Hubbard S.S."/>
            <person name="Banfield J.F."/>
        </authorList>
    </citation>
    <scope>NUCLEOTIDE SEQUENCE [LARGE SCALE GENOMIC DNA]</scope>
</reference>
<evidence type="ECO:0000256" key="1">
    <source>
        <dbReference type="ARBA" id="ARBA00006601"/>
    </source>
</evidence>
<dbReference type="Proteomes" id="UP000176221">
    <property type="component" value="Unassembled WGS sequence"/>
</dbReference>
<name>A0A1G2NEY3_9BACT</name>
<dbReference type="InterPro" id="IPR001732">
    <property type="entry name" value="UDP-Glc/GDP-Man_DH_N"/>
</dbReference>
<accession>A0A1G2NEY3</accession>
<dbReference type="GO" id="GO:0016616">
    <property type="term" value="F:oxidoreductase activity, acting on the CH-OH group of donors, NAD or NADP as acceptor"/>
    <property type="evidence" value="ECO:0007669"/>
    <property type="project" value="InterPro"/>
</dbReference>
<comment type="similarity">
    <text evidence="1">Belongs to the UDP-glucose/GDP-mannose dehydrogenase family.</text>
</comment>
<dbReference type="InterPro" id="IPR014026">
    <property type="entry name" value="UDP-Glc/GDP-Man_DH_dimer"/>
</dbReference>
<protein>
    <recommendedName>
        <fullName evidence="6">UDP-glucose/GDP-mannose dehydrogenase dimerisation domain-containing protein</fullName>
    </recommendedName>
</protein>
<dbReference type="Pfam" id="PF00984">
    <property type="entry name" value="UDPG_MGDP_dh"/>
    <property type="match status" value="1"/>
</dbReference>
<feature type="domain" description="UDP-glucose/GDP-mannose dehydrogenase N-terminal" evidence="3">
    <location>
        <begin position="46"/>
        <end position="137"/>
    </location>
</feature>